<dbReference type="AlphaFoldDB" id="A0A9P0HFQ8"/>
<gene>
    <name evidence="2" type="ORF">NEZAVI_LOCUS10266</name>
</gene>
<feature type="transmembrane region" description="Helical" evidence="1">
    <location>
        <begin position="20"/>
        <end position="38"/>
    </location>
</feature>
<keyword evidence="3" id="KW-1185">Reference proteome</keyword>
<keyword evidence="1" id="KW-1133">Transmembrane helix</keyword>
<evidence type="ECO:0000256" key="1">
    <source>
        <dbReference type="SAM" id="Phobius"/>
    </source>
</evidence>
<evidence type="ECO:0000313" key="3">
    <source>
        <dbReference type="Proteomes" id="UP001152798"/>
    </source>
</evidence>
<sequence>MYSFKLETLEQVNNTLPLIFYNYIFHLITSFMVKYICISGEVHNSLFYSILQTIVEPATLGYH</sequence>
<reference evidence="2" key="1">
    <citation type="submission" date="2022-01" db="EMBL/GenBank/DDBJ databases">
        <authorList>
            <person name="King R."/>
        </authorList>
    </citation>
    <scope>NUCLEOTIDE SEQUENCE</scope>
</reference>
<name>A0A9P0HFQ8_NEZVI</name>
<evidence type="ECO:0000313" key="2">
    <source>
        <dbReference type="EMBL" id="CAH1401191.1"/>
    </source>
</evidence>
<keyword evidence="1" id="KW-0472">Membrane</keyword>
<dbReference type="EMBL" id="OV725081">
    <property type="protein sequence ID" value="CAH1401191.1"/>
    <property type="molecule type" value="Genomic_DNA"/>
</dbReference>
<organism evidence="2 3">
    <name type="scientific">Nezara viridula</name>
    <name type="common">Southern green stink bug</name>
    <name type="synonym">Cimex viridulus</name>
    <dbReference type="NCBI Taxonomy" id="85310"/>
    <lineage>
        <taxon>Eukaryota</taxon>
        <taxon>Metazoa</taxon>
        <taxon>Ecdysozoa</taxon>
        <taxon>Arthropoda</taxon>
        <taxon>Hexapoda</taxon>
        <taxon>Insecta</taxon>
        <taxon>Pterygota</taxon>
        <taxon>Neoptera</taxon>
        <taxon>Paraneoptera</taxon>
        <taxon>Hemiptera</taxon>
        <taxon>Heteroptera</taxon>
        <taxon>Panheteroptera</taxon>
        <taxon>Pentatomomorpha</taxon>
        <taxon>Pentatomoidea</taxon>
        <taxon>Pentatomidae</taxon>
        <taxon>Pentatominae</taxon>
        <taxon>Nezara</taxon>
    </lineage>
</organism>
<keyword evidence="1" id="KW-0812">Transmembrane</keyword>
<dbReference type="Proteomes" id="UP001152798">
    <property type="component" value="Chromosome 5"/>
</dbReference>
<protein>
    <submittedName>
        <fullName evidence="2">Uncharacterized protein</fullName>
    </submittedName>
</protein>
<accession>A0A9P0HFQ8</accession>
<proteinExistence type="predicted"/>